<sequence length="389" mass="45298">MNHDDDVVIDIEAILEGTEPHVTKECCIYKVPFHIRRLREDAYTPKVVSIGPFNHNRHVHLQNMEKHKLMYCKAFLKRTKTSSDSWMSYIEGVEPKFRRCYSETLEFRKKELVKIIFVDSGFILELFWRSCSEWSPEDTFLSTPWLSNNMRKNLFFVLEDLYNMSFTGSSNIPPFARLTFCYFGYYNGCGLSFDNISINHFTDPIRTFNLQHPRERRPPRTAGMLEHLPSAAELSFSGQDLEIPQLLVSDSTEFMFCNMMALELCHYPYEAYITDYVSILDFLINTSKDVDILVRKKVLVNWLGDTDSVANMFNGLLKNNIHSRFNSHYSEICQDLNALCRNPWHNLKSTLRRDYCKTPWQTAATIAGIVLLILSLVQTICSVLQVIQQ</sequence>
<dbReference type="PANTHER" id="PTHR31170:SF23">
    <property type="match status" value="1"/>
</dbReference>
<evidence type="ECO:0000313" key="3">
    <source>
        <dbReference type="EnsemblPlants" id="KRH58406"/>
    </source>
</evidence>
<evidence type="ECO:0000256" key="1">
    <source>
        <dbReference type="SAM" id="Phobius"/>
    </source>
</evidence>
<accession>I1K2Y2</accession>
<reference evidence="2" key="3">
    <citation type="submission" date="2018-07" db="EMBL/GenBank/DDBJ databases">
        <title>WGS assembly of Glycine max.</title>
        <authorList>
            <person name="Schmutz J."/>
            <person name="Cannon S."/>
            <person name="Schlueter J."/>
            <person name="Ma J."/>
            <person name="Mitros T."/>
            <person name="Nelson W."/>
            <person name="Hyten D."/>
            <person name="Song Q."/>
            <person name="Thelen J."/>
            <person name="Cheng J."/>
            <person name="Xu D."/>
            <person name="Hellsten U."/>
            <person name="May G."/>
            <person name="Yu Y."/>
            <person name="Sakurai T."/>
            <person name="Umezawa T."/>
            <person name="Bhattacharyya M."/>
            <person name="Sandhu D."/>
            <person name="Valliyodan B."/>
            <person name="Lindquist E."/>
            <person name="Peto M."/>
            <person name="Grant D."/>
            <person name="Shu S."/>
            <person name="Goodstein D."/>
            <person name="Barry K."/>
            <person name="Futrell-Griggs M."/>
            <person name="Abernathy B."/>
            <person name="Du J."/>
            <person name="Tian Z."/>
            <person name="Zhu L."/>
            <person name="Gill N."/>
            <person name="Joshi T."/>
            <person name="Libault M."/>
            <person name="Sethuraman A."/>
            <person name="Zhang X."/>
            <person name="Shinozaki K."/>
            <person name="Nguyen H."/>
            <person name="Wing R."/>
            <person name="Cregan P."/>
            <person name="Specht J."/>
            <person name="Grimwood J."/>
            <person name="Rokhsar D."/>
            <person name="Stacey G."/>
            <person name="Shoemaker R."/>
            <person name="Jackson S."/>
        </authorList>
    </citation>
    <scope>NUCLEOTIDE SEQUENCE</scope>
    <source>
        <tissue evidence="2">Callus</tissue>
    </source>
</reference>
<dbReference type="AlphaFoldDB" id="I1K2Y2"/>
<protein>
    <submittedName>
        <fullName evidence="2 3">Uncharacterized protein</fullName>
    </submittedName>
</protein>
<dbReference type="Gramene" id="KRH58406">
    <property type="protein sequence ID" value="KRH58406"/>
    <property type="gene ID" value="GLYMA_05G126300"/>
</dbReference>
<dbReference type="FunCoup" id="I1K2Y2">
    <property type="interactions" value="336"/>
</dbReference>
<reference evidence="2 3" key="1">
    <citation type="journal article" date="2010" name="Nature">
        <title>Genome sequence of the palaeopolyploid soybean.</title>
        <authorList>
            <person name="Schmutz J."/>
            <person name="Cannon S.B."/>
            <person name="Schlueter J."/>
            <person name="Ma J."/>
            <person name="Mitros T."/>
            <person name="Nelson W."/>
            <person name="Hyten D.L."/>
            <person name="Song Q."/>
            <person name="Thelen J.J."/>
            <person name="Cheng J."/>
            <person name="Xu D."/>
            <person name="Hellsten U."/>
            <person name="May G.D."/>
            <person name="Yu Y."/>
            <person name="Sakurai T."/>
            <person name="Umezawa T."/>
            <person name="Bhattacharyya M.K."/>
            <person name="Sandhu D."/>
            <person name="Valliyodan B."/>
            <person name="Lindquist E."/>
            <person name="Peto M."/>
            <person name="Grant D."/>
            <person name="Shu S."/>
            <person name="Goodstein D."/>
            <person name="Barry K."/>
            <person name="Futrell-Griggs M."/>
            <person name="Abernathy B."/>
            <person name="Du J."/>
            <person name="Tian Z."/>
            <person name="Zhu L."/>
            <person name="Gill N."/>
            <person name="Joshi T."/>
            <person name="Libault M."/>
            <person name="Sethuraman A."/>
            <person name="Zhang X.-C."/>
            <person name="Shinozaki K."/>
            <person name="Nguyen H.T."/>
            <person name="Wing R.A."/>
            <person name="Cregan P."/>
            <person name="Specht J."/>
            <person name="Grimwood J."/>
            <person name="Rokhsar D."/>
            <person name="Stacey G."/>
            <person name="Shoemaker R.C."/>
            <person name="Jackson S.A."/>
        </authorList>
    </citation>
    <scope>NUCLEOTIDE SEQUENCE [LARGE SCALE GENOMIC DNA]</scope>
    <source>
        <strain evidence="3">cv. Williams 82</strain>
        <tissue evidence="2">Callus</tissue>
    </source>
</reference>
<proteinExistence type="predicted"/>
<keyword evidence="1" id="KW-1133">Transmembrane helix</keyword>
<dbReference type="OMA" id="SKCAFDI"/>
<feature type="transmembrane region" description="Helical" evidence="1">
    <location>
        <begin position="363"/>
        <end position="387"/>
    </location>
</feature>
<dbReference type="HOGENOM" id="CLU_020188_0_1_1"/>
<dbReference type="eggNOG" id="ENOG502RY48">
    <property type="taxonomic scope" value="Eukaryota"/>
</dbReference>
<name>I1K2Y2_SOYBN</name>
<evidence type="ECO:0000313" key="2">
    <source>
        <dbReference type="EMBL" id="KRH58406.1"/>
    </source>
</evidence>
<dbReference type="Pfam" id="PF03140">
    <property type="entry name" value="DUF247"/>
    <property type="match status" value="1"/>
</dbReference>
<organism evidence="3">
    <name type="scientific">Glycine max</name>
    <name type="common">Soybean</name>
    <name type="synonym">Glycine hispida</name>
    <dbReference type="NCBI Taxonomy" id="3847"/>
    <lineage>
        <taxon>Eukaryota</taxon>
        <taxon>Viridiplantae</taxon>
        <taxon>Streptophyta</taxon>
        <taxon>Embryophyta</taxon>
        <taxon>Tracheophyta</taxon>
        <taxon>Spermatophyta</taxon>
        <taxon>Magnoliopsida</taxon>
        <taxon>eudicotyledons</taxon>
        <taxon>Gunneridae</taxon>
        <taxon>Pentapetalae</taxon>
        <taxon>rosids</taxon>
        <taxon>fabids</taxon>
        <taxon>Fabales</taxon>
        <taxon>Fabaceae</taxon>
        <taxon>Papilionoideae</taxon>
        <taxon>50 kb inversion clade</taxon>
        <taxon>NPAAA clade</taxon>
        <taxon>indigoferoid/millettioid clade</taxon>
        <taxon>Phaseoleae</taxon>
        <taxon>Glycine</taxon>
        <taxon>Glycine subgen. Soja</taxon>
    </lineage>
</organism>
<evidence type="ECO:0000313" key="4">
    <source>
        <dbReference type="Proteomes" id="UP000008827"/>
    </source>
</evidence>
<dbReference type="Proteomes" id="UP000008827">
    <property type="component" value="Chromosome 5"/>
</dbReference>
<keyword evidence="1" id="KW-0472">Membrane</keyword>
<keyword evidence="1" id="KW-0812">Transmembrane</keyword>
<dbReference type="PANTHER" id="PTHR31170">
    <property type="entry name" value="BNAC04G53230D PROTEIN"/>
    <property type="match status" value="1"/>
</dbReference>
<reference evidence="3" key="2">
    <citation type="submission" date="2018-02" db="UniProtKB">
        <authorList>
            <consortium name="EnsemblPlants"/>
        </authorList>
    </citation>
    <scope>IDENTIFICATION</scope>
    <source>
        <strain evidence="3">Williams 82</strain>
    </source>
</reference>
<dbReference type="EMBL" id="CM000838">
    <property type="protein sequence ID" value="KRH58406.1"/>
    <property type="molecule type" value="Genomic_DNA"/>
</dbReference>
<dbReference type="PaxDb" id="3847-GLYMA05G25630.1"/>
<dbReference type="InterPro" id="IPR004158">
    <property type="entry name" value="DUF247_pln"/>
</dbReference>
<keyword evidence="4" id="KW-1185">Reference proteome</keyword>
<dbReference type="InParanoid" id="I1K2Y2"/>
<gene>
    <name evidence="2" type="ORF">GLYMA_05G126300</name>
</gene>
<dbReference type="EnsemblPlants" id="KRH58406">
    <property type="protein sequence ID" value="KRH58406"/>
    <property type="gene ID" value="GLYMA_05G126300"/>
</dbReference>